<dbReference type="Pfam" id="PF00069">
    <property type="entry name" value="Pkinase"/>
    <property type="match status" value="1"/>
</dbReference>
<keyword evidence="1" id="KW-0723">Serine/threonine-protein kinase</keyword>
<dbReference type="Proteomes" id="UP001604277">
    <property type="component" value="Unassembled WGS sequence"/>
</dbReference>
<dbReference type="GO" id="GO:0004674">
    <property type="term" value="F:protein serine/threonine kinase activity"/>
    <property type="evidence" value="ECO:0007669"/>
    <property type="project" value="UniProtKB-KW"/>
</dbReference>
<evidence type="ECO:0000256" key="2">
    <source>
        <dbReference type="ARBA" id="ARBA00022741"/>
    </source>
</evidence>
<proteinExistence type="predicted"/>
<evidence type="ECO:0000313" key="5">
    <source>
        <dbReference type="EMBL" id="KAL2462579.1"/>
    </source>
</evidence>
<dbReference type="SUPFAM" id="SSF56112">
    <property type="entry name" value="Protein kinase-like (PK-like)"/>
    <property type="match status" value="1"/>
</dbReference>
<evidence type="ECO:0000313" key="6">
    <source>
        <dbReference type="Proteomes" id="UP001604277"/>
    </source>
</evidence>
<dbReference type="AlphaFoldDB" id="A0ABD1PHS1"/>
<dbReference type="PANTHER" id="PTHR47989">
    <property type="entry name" value="OS01G0750732 PROTEIN"/>
    <property type="match status" value="1"/>
</dbReference>
<dbReference type="InterPro" id="IPR000719">
    <property type="entry name" value="Prot_kinase_dom"/>
</dbReference>
<dbReference type="PROSITE" id="PS50011">
    <property type="entry name" value="PROTEIN_KINASE_DOM"/>
    <property type="match status" value="1"/>
</dbReference>
<dbReference type="GO" id="GO:0005524">
    <property type="term" value="F:ATP binding"/>
    <property type="evidence" value="ECO:0007669"/>
    <property type="project" value="UniProtKB-KW"/>
</dbReference>
<sequence length="244" mass="27548">MSTQGSCIWKTSKMVHLCLAGACHRIFFHKLTFRLKAALDQCTEELLRIARTSSRSISFVCTSKLKRLQLELLEVYNIFMKNAELVASFINTCSPITFSSVITHNFEPLVGDFSLARWQPDVETGVKTRVIGTLGYLAPEYAQTGQITEKSDVYSFRAVLVELVTGQKVVDLNRPNCQQYLAEWDAASLCISRDRRLSQVLRYLKATSPWTQVKRPPLVTMWGAEVVESRRITSYSVNSIVAPS</sequence>
<evidence type="ECO:0000256" key="3">
    <source>
        <dbReference type="ARBA" id="ARBA00022840"/>
    </source>
</evidence>
<organism evidence="5 6">
    <name type="scientific">Forsythia ovata</name>
    <dbReference type="NCBI Taxonomy" id="205694"/>
    <lineage>
        <taxon>Eukaryota</taxon>
        <taxon>Viridiplantae</taxon>
        <taxon>Streptophyta</taxon>
        <taxon>Embryophyta</taxon>
        <taxon>Tracheophyta</taxon>
        <taxon>Spermatophyta</taxon>
        <taxon>Magnoliopsida</taxon>
        <taxon>eudicotyledons</taxon>
        <taxon>Gunneridae</taxon>
        <taxon>Pentapetalae</taxon>
        <taxon>asterids</taxon>
        <taxon>lamiids</taxon>
        <taxon>Lamiales</taxon>
        <taxon>Oleaceae</taxon>
        <taxon>Forsythieae</taxon>
        <taxon>Forsythia</taxon>
    </lineage>
</organism>
<name>A0ABD1PHS1_9LAMI</name>
<dbReference type="EMBL" id="JBFOLJ010000020">
    <property type="protein sequence ID" value="KAL2462579.1"/>
    <property type="molecule type" value="Genomic_DNA"/>
</dbReference>
<dbReference type="Gene3D" id="1.10.510.10">
    <property type="entry name" value="Transferase(Phosphotransferase) domain 1"/>
    <property type="match status" value="1"/>
</dbReference>
<keyword evidence="6" id="KW-1185">Reference proteome</keyword>
<protein>
    <submittedName>
        <fullName evidence="5">Protein kinase domain-containing protein</fullName>
    </submittedName>
</protein>
<gene>
    <name evidence="5" type="ORF">Fot_53816</name>
</gene>
<evidence type="ECO:0000259" key="4">
    <source>
        <dbReference type="PROSITE" id="PS50011"/>
    </source>
</evidence>
<evidence type="ECO:0000256" key="1">
    <source>
        <dbReference type="ARBA" id="ARBA00022527"/>
    </source>
</evidence>
<dbReference type="InterPro" id="IPR011009">
    <property type="entry name" value="Kinase-like_dom_sf"/>
</dbReference>
<keyword evidence="5" id="KW-0808">Transferase</keyword>
<keyword evidence="3" id="KW-0067">ATP-binding</keyword>
<comment type="caution">
    <text evidence="5">The sequence shown here is derived from an EMBL/GenBank/DDBJ whole genome shotgun (WGS) entry which is preliminary data.</text>
</comment>
<keyword evidence="5" id="KW-0418">Kinase</keyword>
<reference evidence="6" key="1">
    <citation type="submission" date="2024-07" db="EMBL/GenBank/DDBJ databases">
        <title>Two chromosome-level genome assemblies of Korean endemic species Abeliophyllum distichum and Forsythia ovata (Oleaceae).</title>
        <authorList>
            <person name="Jang H."/>
        </authorList>
    </citation>
    <scope>NUCLEOTIDE SEQUENCE [LARGE SCALE GENOMIC DNA]</scope>
</reference>
<keyword evidence="2" id="KW-0547">Nucleotide-binding</keyword>
<feature type="domain" description="Protein kinase" evidence="4">
    <location>
        <begin position="1"/>
        <end position="244"/>
    </location>
</feature>
<dbReference type="PANTHER" id="PTHR47989:SF14">
    <property type="entry name" value="INACTIVE PROTEIN KINASE SELMODRAFT_444075"/>
    <property type="match status" value="1"/>
</dbReference>
<accession>A0ABD1PHS1</accession>